<dbReference type="AlphaFoldDB" id="B8IKM9"/>
<evidence type="ECO:0008006" key="3">
    <source>
        <dbReference type="Google" id="ProtNLM"/>
    </source>
</evidence>
<reference evidence="1 2" key="1">
    <citation type="submission" date="2009-01" db="EMBL/GenBank/DDBJ databases">
        <title>Complete sequence of chromosome of Methylobacterium nodulans ORS 2060.</title>
        <authorList>
            <consortium name="US DOE Joint Genome Institute"/>
            <person name="Lucas S."/>
            <person name="Copeland A."/>
            <person name="Lapidus A."/>
            <person name="Glavina del Rio T."/>
            <person name="Dalin E."/>
            <person name="Tice H."/>
            <person name="Bruce D."/>
            <person name="Goodwin L."/>
            <person name="Pitluck S."/>
            <person name="Sims D."/>
            <person name="Brettin T."/>
            <person name="Detter J.C."/>
            <person name="Han C."/>
            <person name="Larimer F."/>
            <person name="Land M."/>
            <person name="Hauser L."/>
            <person name="Kyrpides N."/>
            <person name="Ivanova N."/>
            <person name="Marx C.J."/>
            <person name="Richardson P."/>
        </authorList>
    </citation>
    <scope>NUCLEOTIDE SEQUENCE [LARGE SCALE GENOMIC DNA]</scope>
    <source>
        <strain evidence="2">LMG 21967 / CNCM I-2342 / ORS 2060</strain>
    </source>
</reference>
<dbReference type="KEGG" id="mno:Mnod_1235"/>
<proteinExistence type="predicted"/>
<dbReference type="Proteomes" id="UP000008207">
    <property type="component" value="Chromosome"/>
</dbReference>
<accession>B8IKM9</accession>
<dbReference type="HOGENOM" id="CLU_2396266_0_0_5"/>
<evidence type="ECO:0000313" key="1">
    <source>
        <dbReference type="EMBL" id="ACL56236.1"/>
    </source>
</evidence>
<dbReference type="eggNOG" id="ENOG5030ZMR">
    <property type="taxonomic scope" value="Bacteria"/>
</dbReference>
<dbReference type="EMBL" id="CP001349">
    <property type="protein sequence ID" value="ACL56236.1"/>
    <property type="molecule type" value="Genomic_DNA"/>
</dbReference>
<organism evidence="1 2">
    <name type="scientific">Methylobacterium nodulans (strain LMG 21967 / CNCM I-2342 / ORS 2060)</name>
    <dbReference type="NCBI Taxonomy" id="460265"/>
    <lineage>
        <taxon>Bacteria</taxon>
        <taxon>Pseudomonadati</taxon>
        <taxon>Pseudomonadota</taxon>
        <taxon>Alphaproteobacteria</taxon>
        <taxon>Hyphomicrobiales</taxon>
        <taxon>Methylobacteriaceae</taxon>
        <taxon>Methylobacterium</taxon>
    </lineage>
</organism>
<protein>
    <recommendedName>
        <fullName evidence="3">ABM domain-containing protein</fullName>
    </recommendedName>
</protein>
<dbReference type="RefSeq" id="WP_015927932.1">
    <property type="nucleotide sequence ID" value="NC_011894.1"/>
</dbReference>
<keyword evidence="2" id="KW-1185">Reference proteome</keyword>
<sequence length="95" mass="10407">MMEKYLSVLNCPVAGEGEDEVSTSSRTLCPSLGITPGLLTRHLRVRDGNLLCVCIWDSHDACDAFFDADWHARAAALWDESYDLRITGCDEASAA</sequence>
<name>B8IKM9_METNO</name>
<dbReference type="OrthoDB" id="7994996at2"/>
<gene>
    <name evidence="1" type="ordered locus">Mnod_1235</name>
</gene>
<dbReference type="STRING" id="460265.Mnod_1235"/>
<evidence type="ECO:0000313" key="2">
    <source>
        <dbReference type="Proteomes" id="UP000008207"/>
    </source>
</evidence>